<dbReference type="PANTHER" id="PTHR20883:SF41">
    <property type="entry name" value="IRON_ALPHA-KETOGLUTARATE-DEPENDENT DIOXYGENASE ASQJ"/>
    <property type="match status" value="1"/>
</dbReference>
<reference evidence="7" key="2">
    <citation type="submission" date="2020-02" db="EMBL/GenBank/DDBJ databases">
        <authorList>
            <person name="Gilchrist C.L.M."/>
            <person name="Chooi Y.-H."/>
        </authorList>
    </citation>
    <scope>NUCLEOTIDE SEQUENCE</scope>
    <source>
        <strain evidence="7">MST-FP2251</strain>
    </source>
</reference>
<accession>A0AAD4CWN2</accession>
<dbReference type="Proteomes" id="UP001194746">
    <property type="component" value="Unassembled WGS sequence"/>
</dbReference>
<evidence type="ECO:0000256" key="6">
    <source>
        <dbReference type="ARBA" id="ARBA00023004"/>
    </source>
</evidence>
<dbReference type="EMBL" id="VCAU01000006">
    <property type="protein sequence ID" value="KAF9893886.1"/>
    <property type="molecule type" value="Genomic_DNA"/>
</dbReference>
<evidence type="ECO:0000313" key="7">
    <source>
        <dbReference type="EMBL" id="KAF9893886.1"/>
    </source>
</evidence>
<dbReference type="InterPro" id="IPR008775">
    <property type="entry name" value="Phytyl_CoA_dOase-like"/>
</dbReference>
<dbReference type="PANTHER" id="PTHR20883">
    <property type="entry name" value="PHYTANOYL-COA DIOXYGENASE DOMAIN CONTAINING 1"/>
    <property type="match status" value="1"/>
</dbReference>
<keyword evidence="8" id="KW-1185">Reference proteome</keyword>
<keyword evidence="4" id="KW-0223">Dioxygenase</keyword>
<protein>
    <submittedName>
        <fullName evidence="7">Uncharacterized protein</fullName>
    </submittedName>
</protein>
<evidence type="ECO:0000256" key="5">
    <source>
        <dbReference type="ARBA" id="ARBA00023002"/>
    </source>
</evidence>
<evidence type="ECO:0000313" key="8">
    <source>
        <dbReference type="Proteomes" id="UP001194746"/>
    </source>
</evidence>
<comment type="subunit">
    <text evidence="3">Homodimer.</text>
</comment>
<comment type="caution">
    <text evidence="7">The sequence shown here is derived from an EMBL/GenBank/DDBJ whole genome shotgun (WGS) entry which is preliminary data.</text>
</comment>
<evidence type="ECO:0000256" key="4">
    <source>
        <dbReference type="ARBA" id="ARBA00022964"/>
    </source>
</evidence>
<dbReference type="AlphaFoldDB" id="A0AAD4CWN2"/>
<dbReference type="Gene3D" id="2.60.120.620">
    <property type="entry name" value="q2cbj1_9rhob like domain"/>
    <property type="match status" value="1"/>
</dbReference>
<evidence type="ECO:0000256" key="2">
    <source>
        <dbReference type="ARBA" id="ARBA00005830"/>
    </source>
</evidence>
<comment type="cofactor">
    <cofactor evidence="1">
        <name>Fe cation</name>
        <dbReference type="ChEBI" id="CHEBI:24875"/>
    </cofactor>
</comment>
<keyword evidence="6" id="KW-0408">Iron</keyword>
<keyword evidence="5" id="KW-0560">Oxidoreductase</keyword>
<dbReference type="GO" id="GO:0051213">
    <property type="term" value="F:dioxygenase activity"/>
    <property type="evidence" value="ECO:0007669"/>
    <property type="project" value="UniProtKB-KW"/>
</dbReference>
<name>A0AAD4CWN2_ASPNN</name>
<dbReference type="SUPFAM" id="SSF51197">
    <property type="entry name" value="Clavaminate synthase-like"/>
    <property type="match status" value="1"/>
</dbReference>
<gene>
    <name evidence="7" type="ORF">FE257_010056</name>
</gene>
<comment type="similarity">
    <text evidence="2">Belongs to the PhyH family.</text>
</comment>
<reference evidence="7" key="1">
    <citation type="journal article" date="2019" name="Beilstein J. Org. Chem.">
        <title>Nanangenines: drimane sesquiterpenoids as the dominant metabolite cohort of a novel Australian fungus, Aspergillus nanangensis.</title>
        <authorList>
            <person name="Lacey H.J."/>
            <person name="Gilchrist C.L.M."/>
            <person name="Crombie A."/>
            <person name="Kalaitzis J.A."/>
            <person name="Vuong D."/>
            <person name="Rutledge P.J."/>
            <person name="Turner P."/>
            <person name="Pitt J.I."/>
            <person name="Lacey E."/>
            <person name="Chooi Y.H."/>
            <person name="Piggott A.M."/>
        </authorList>
    </citation>
    <scope>NUCLEOTIDE SEQUENCE</scope>
    <source>
        <strain evidence="7">MST-FP2251</strain>
    </source>
</reference>
<proteinExistence type="inferred from homology"/>
<organism evidence="7 8">
    <name type="scientific">Aspergillus nanangensis</name>
    <dbReference type="NCBI Taxonomy" id="2582783"/>
    <lineage>
        <taxon>Eukaryota</taxon>
        <taxon>Fungi</taxon>
        <taxon>Dikarya</taxon>
        <taxon>Ascomycota</taxon>
        <taxon>Pezizomycotina</taxon>
        <taxon>Eurotiomycetes</taxon>
        <taxon>Eurotiomycetidae</taxon>
        <taxon>Eurotiales</taxon>
        <taxon>Aspergillaceae</taxon>
        <taxon>Aspergillus</taxon>
        <taxon>Aspergillus subgen. Circumdati</taxon>
    </lineage>
</organism>
<sequence length="301" mass="33364">MTIQEEIPRLSSTKDRNQIWPTVQQHGAAILTNFLPPDVVQRLNHEVDPFVKIETVPAALTKDHPNRVLSTTTRIINMLSEFSHAYRQDVLNNETLHKVSTDAFHVYGDYWVLMGAVMELAPTNPAQPLHRDMRYSHPIVDYLKHDAPPTSINLLIALTPFTVENGATHVILGSHRWKDISSASMDQTVRAVMSPGDALLLTDNTVHCGGADTTGCETRRLLSLTMGISQLTPLESNLAVPRKIIESLSLRTQKLLGWGSQRSAVPGDIGLLTIRGKSIEKTLELKADQPLVDEGNHNVKN</sequence>
<evidence type="ECO:0000256" key="1">
    <source>
        <dbReference type="ARBA" id="ARBA00001962"/>
    </source>
</evidence>
<evidence type="ECO:0000256" key="3">
    <source>
        <dbReference type="ARBA" id="ARBA00011738"/>
    </source>
</evidence>
<dbReference type="Pfam" id="PF05721">
    <property type="entry name" value="PhyH"/>
    <property type="match status" value="1"/>
</dbReference>